<name>A0A222YVF4_9CAUD</name>
<reference evidence="1 2" key="1">
    <citation type="submission" date="2017-05" db="EMBL/GenBank/DDBJ databases">
        <authorList>
            <person name="Chapman J."/>
            <person name="Chang C."/>
            <person name="Suresh T."/>
            <person name="Shishido T.C."/>
            <person name="Bindert I."/>
            <person name="Shaffer C.D."/>
            <person name="Weston-Hafer K.A."/>
            <person name="Russell D.A."/>
            <person name="Pope W.H."/>
            <person name="Jacobs-Sera D."/>
            <person name="Hendrix R.W."/>
            <person name="Hatfull G.F."/>
        </authorList>
    </citation>
    <scope>NUCLEOTIDE SEQUENCE [LARGE SCALE GENOMIC DNA]</scope>
</reference>
<evidence type="ECO:0000313" key="1">
    <source>
        <dbReference type="EMBL" id="ASR75507.1"/>
    </source>
</evidence>
<proteinExistence type="predicted"/>
<dbReference type="EMBL" id="MF155946">
    <property type="protein sequence ID" value="ASR75507.1"/>
    <property type="molecule type" value="Genomic_DNA"/>
</dbReference>
<protein>
    <submittedName>
        <fullName evidence="1">Uncharacterized protein</fullName>
    </submittedName>
</protein>
<gene>
    <name evidence="1" type="ORF">SEA_MILDRED21_104</name>
</gene>
<sequence>MQFLGTARPARVSEGAPESCEVRDRVRGSAHCVLGLIR</sequence>
<organism evidence="1 2">
    <name type="scientific">Streptomyces phage Mildred21</name>
    <dbReference type="NCBI Taxonomy" id="2023959"/>
    <lineage>
        <taxon>Viruses</taxon>
        <taxon>Duplodnaviria</taxon>
        <taxon>Heunggongvirae</taxon>
        <taxon>Uroviricota</taxon>
        <taxon>Caudoviricetes</taxon>
        <taxon>Stanwilliamsviridae</taxon>
        <taxon>Boydwoodruffvirinae</taxon>
        <taxon>Samistivirus</taxon>
        <taxon>Samistivirus mildred21</taxon>
    </lineage>
</organism>
<evidence type="ECO:0000313" key="2">
    <source>
        <dbReference type="Proteomes" id="UP000223009"/>
    </source>
</evidence>
<keyword evidence="2" id="KW-1185">Reference proteome</keyword>
<accession>A0A222YVF4</accession>
<dbReference type="Proteomes" id="UP000223009">
    <property type="component" value="Segment"/>
</dbReference>